<dbReference type="EMBL" id="KV005921">
    <property type="protein sequence ID" value="KZV33289.1"/>
    <property type="molecule type" value="Genomic_DNA"/>
</dbReference>
<accession>A0A2Z7BIN9</accession>
<evidence type="ECO:0000256" key="2">
    <source>
        <dbReference type="SAM" id="SignalP"/>
    </source>
</evidence>
<protein>
    <submittedName>
        <fullName evidence="3">Uncharacterized protein</fullName>
    </submittedName>
</protein>
<feature type="compositionally biased region" description="Basic and acidic residues" evidence="1">
    <location>
        <begin position="120"/>
        <end position="129"/>
    </location>
</feature>
<evidence type="ECO:0000256" key="1">
    <source>
        <dbReference type="SAM" id="MobiDB-lite"/>
    </source>
</evidence>
<sequence>MTRRWFDQLLTAMVMCPSTTSFELASVFSCWSMGERDLLAAEEVMLRRFDTILVGVELCRALRNLVRCVVPEKSNAIIGVVTVGFECLPSSCDGLTGPKDHGPMISPMPPRRGRGRTTRRIAEESRASDSDEGNQQVEDVTRQIGEMELVLVRLQRTNPPTFAAAEVVRWPRVG</sequence>
<gene>
    <name evidence="3" type="ORF">F511_05412</name>
</gene>
<keyword evidence="2" id="KW-0732">Signal</keyword>
<proteinExistence type="predicted"/>
<dbReference type="AlphaFoldDB" id="A0A2Z7BIN9"/>
<dbReference type="Proteomes" id="UP000250235">
    <property type="component" value="Unassembled WGS sequence"/>
</dbReference>
<evidence type="ECO:0000313" key="3">
    <source>
        <dbReference type="EMBL" id="KZV33289.1"/>
    </source>
</evidence>
<reference evidence="3 4" key="1">
    <citation type="journal article" date="2015" name="Proc. Natl. Acad. Sci. U.S.A.">
        <title>The resurrection genome of Boea hygrometrica: A blueprint for survival of dehydration.</title>
        <authorList>
            <person name="Xiao L."/>
            <person name="Yang G."/>
            <person name="Zhang L."/>
            <person name="Yang X."/>
            <person name="Zhao S."/>
            <person name="Ji Z."/>
            <person name="Zhou Q."/>
            <person name="Hu M."/>
            <person name="Wang Y."/>
            <person name="Chen M."/>
            <person name="Xu Y."/>
            <person name="Jin H."/>
            <person name="Xiao X."/>
            <person name="Hu G."/>
            <person name="Bao F."/>
            <person name="Hu Y."/>
            <person name="Wan P."/>
            <person name="Li L."/>
            <person name="Deng X."/>
            <person name="Kuang T."/>
            <person name="Xiang C."/>
            <person name="Zhu J.K."/>
            <person name="Oliver M.J."/>
            <person name="He Y."/>
        </authorList>
    </citation>
    <scope>NUCLEOTIDE SEQUENCE [LARGE SCALE GENOMIC DNA]</scope>
    <source>
        <strain evidence="4">cv. XS01</strain>
    </source>
</reference>
<evidence type="ECO:0000313" key="4">
    <source>
        <dbReference type="Proteomes" id="UP000250235"/>
    </source>
</evidence>
<keyword evidence="4" id="KW-1185">Reference proteome</keyword>
<feature type="chain" id="PRO_5016387880" evidence="2">
    <location>
        <begin position="22"/>
        <end position="174"/>
    </location>
</feature>
<feature type="region of interest" description="Disordered" evidence="1">
    <location>
        <begin position="96"/>
        <end position="139"/>
    </location>
</feature>
<feature type="signal peptide" evidence="2">
    <location>
        <begin position="1"/>
        <end position="21"/>
    </location>
</feature>
<organism evidence="3 4">
    <name type="scientific">Dorcoceras hygrometricum</name>
    <dbReference type="NCBI Taxonomy" id="472368"/>
    <lineage>
        <taxon>Eukaryota</taxon>
        <taxon>Viridiplantae</taxon>
        <taxon>Streptophyta</taxon>
        <taxon>Embryophyta</taxon>
        <taxon>Tracheophyta</taxon>
        <taxon>Spermatophyta</taxon>
        <taxon>Magnoliopsida</taxon>
        <taxon>eudicotyledons</taxon>
        <taxon>Gunneridae</taxon>
        <taxon>Pentapetalae</taxon>
        <taxon>asterids</taxon>
        <taxon>lamiids</taxon>
        <taxon>Lamiales</taxon>
        <taxon>Gesneriaceae</taxon>
        <taxon>Didymocarpoideae</taxon>
        <taxon>Trichosporeae</taxon>
        <taxon>Loxocarpinae</taxon>
        <taxon>Dorcoceras</taxon>
    </lineage>
</organism>
<name>A0A2Z7BIN9_9LAMI</name>